<evidence type="ECO:0000256" key="1">
    <source>
        <dbReference type="ARBA" id="ARBA00010458"/>
    </source>
</evidence>
<dbReference type="InterPro" id="IPR006683">
    <property type="entry name" value="Thioestr_dom"/>
</dbReference>
<evidence type="ECO:0000256" key="2">
    <source>
        <dbReference type="ARBA" id="ARBA00022801"/>
    </source>
</evidence>
<feature type="domain" description="HotDog ACOT-type" evidence="4">
    <location>
        <begin position="1"/>
        <end position="108"/>
    </location>
</feature>
<evidence type="ECO:0000313" key="6">
    <source>
        <dbReference type="Proteomes" id="UP000624703"/>
    </source>
</evidence>
<dbReference type="RefSeq" id="WP_200309870.1">
    <property type="nucleotide sequence ID" value="NZ_JAENIM010000009.1"/>
</dbReference>
<dbReference type="GO" id="GO:0052816">
    <property type="term" value="F:long-chain fatty acyl-CoA hydrolase activity"/>
    <property type="evidence" value="ECO:0007669"/>
    <property type="project" value="TreeGrafter"/>
</dbReference>
<dbReference type="AlphaFoldDB" id="A0A8J7SKJ7"/>
<evidence type="ECO:0000256" key="3">
    <source>
        <dbReference type="PROSITE-ProRule" id="PRU01106"/>
    </source>
</evidence>
<evidence type="ECO:0000313" key="5">
    <source>
        <dbReference type="EMBL" id="MBK1789828.1"/>
    </source>
</evidence>
<dbReference type="CDD" id="cd03442">
    <property type="entry name" value="BFIT_BACH"/>
    <property type="match status" value="1"/>
</dbReference>
<reference evidence="5" key="1">
    <citation type="submission" date="2021-01" db="EMBL/GenBank/DDBJ databases">
        <title>Modified the classification status of verrucomicrobia.</title>
        <authorList>
            <person name="Feng X."/>
        </authorList>
    </citation>
    <scope>NUCLEOTIDE SEQUENCE</scope>
    <source>
        <strain evidence="5">_KCTC 22039</strain>
    </source>
</reference>
<organism evidence="5 6">
    <name type="scientific">Persicirhabdus sediminis</name>
    <dbReference type="NCBI Taxonomy" id="454144"/>
    <lineage>
        <taxon>Bacteria</taxon>
        <taxon>Pseudomonadati</taxon>
        <taxon>Verrucomicrobiota</taxon>
        <taxon>Verrucomicrobiia</taxon>
        <taxon>Verrucomicrobiales</taxon>
        <taxon>Verrucomicrobiaceae</taxon>
        <taxon>Persicirhabdus</taxon>
    </lineage>
</organism>
<dbReference type="SUPFAM" id="SSF54637">
    <property type="entry name" value="Thioesterase/thiol ester dehydrase-isomerase"/>
    <property type="match status" value="1"/>
</dbReference>
<dbReference type="InterPro" id="IPR033120">
    <property type="entry name" value="HOTDOG_ACOT"/>
</dbReference>
<dbReference type="Proteomes" id="UP000624703">
    <property type="component" value="Unassembled WGS sequence"/>
</dbReference>
<dbReference type="InterPro" id="IPR040170">
    <property type="entry name" value="Cytosol_ACT"/>
</dbReference>
<dbReference type="PANTHER" id="PTHR11049:SF31">
    <property type="entry name" value="HOTDOG ACOT-TYPE DOMAIN-CONTAINING PROTEIN"/>
    <property type="match status" value="1"/>
</dbReference>
<dbReference type="GO" id="GO:0005829">
    <property type="term" value="C:cytosol"/>
    <property type="evidence" value="ECO:0007669"/>
    <property type="project" value="TreeGrafter"/>
</dbReference>
<name>A0A8J7SKJ7_9BACT</name>
<dbReference type="PROSITE" id="PS51770">
    <property type="entry name" value="HOTDOG_ACOT"/>
    <property type="match status" value="1"/>
</dbReference>
<keyword evidence="2 3" id="KW-0378">Hydrolase</keyword>
<accession>A0A8J7SKJ7</accession>
<dbReference type="GO" id="GO:0006637">
    <property type="term" value="P:acyl-CoA metabolic process"/>
    <property type="evidence" value="ECO:0007669"/>
    <property type="project" value="TreeGrafter"/>
</dbReference>
<protein>
    <submittedName>
        <fullName evidence="5">Acyl-CoA thioesterase</fullName>
    </submittedName>
</protein>
<keyword evidence="6" id="KW-1185">Reference proteome</keyword>
<sequence length="116" mass="13085">METHRLVLPEDLNQYGFLFGGRLLQWVDEASWIAASLDFADCRFVTVGMDEVSFRHSVREGIILTIRCNQVRVGATSVSYRVEVCRGKQPASEPIFTTMVSYVNVDEDGVKQPITN</sequence>
<dbReference type="Gene3D" id="3.10.129.10">
    <property type="entry name" value="Hotdog Thioesterase"/>
    <property type="match status" value="1"/>
</dbReference>
<dbReference type="EMBL" id="JAENIM010000009">
    <property type="protein sequence ID" value="MBK1789828.1"/>
    <property type="molecule type" value="Genomic_DNA"/>
</dbReference>
<dbReference type="GO" id="GO:0009062">
    <property type="term" value="P:fatty acid catabolic process"/>
    <property type="evidence" value="ECO:0007669"/>
    <property type="project" value="TreeGrafter"/>
</dbReference>
<dbReference type="PANTHER" id="PTHR11049">
    <property type="entry name" value="ACYL COENZYME A THIOESTER HYDROLASE"/>
    <property type="match status" value="1"/>
</dbReference>
<proteinExistence type="inferred from homology"/>
<evidence type="ECO:0000259" key="4">
    <source>
        <dbReference type="PROSITE" id="PS51770"/>
    </source>
</evidence>
<gene>
    <name evidence="5" type="ORF">JIN82_01530</name>
</gene>
<dbReference type="Pfam" id="PF03061">
    <property type="entry name" value="4HBT"/>
    <property type="match status" value="1"/>
</dbReference>
<dbReference type="InterPro" id="IPR029069">
    <property type="entry name" value="HotDog_dom_sf"/>
</dbReference>
<comment type="similarity">
    <text evidence="1">Belongs to the acyl coenzyme A hydrolase family.</text>
</comment>
<comment type="caution">
    <text evidence="5">The sequence shown here is derived from an EMBL/GenBank/DDBJ whole genome shotgun (WGS) entry which is preliminary data.</text>
</comment>